<evidence type="ECO:0000313" key="3">
    <source>
        <dbReference type="Proteomes" id="UP001196136"/>
    </source>
</evidence>
<evidence type="ECO:0000256" key="1">
    <source>
        <dbReference type="SAM" id="Phobius"/>
    </source>
</evidence>
<comment type="caution">
    <text evidence="2">The sequence shown here is derived from an EMBL/GenBank/DDBJ whole genome shotgun (WGS) entry which is preliminary data.</text>
</comment>
<dbReference type="EMBL" id="JAHZSV010000013">
    <property type="protein sequence ID" value="MBW8200316.1"/>
    <property type="molecule type" value="Genomic_DNA"/>
</dbReference>
<dbReference type="Proteomes" id="UP001196136">
    <property type="component" value="Unassembled WGS sequence"/>
</dbReference>
<feature type="transmembrane region" description="Helical" evidence="1">
    <location>
        <begin position="43"/>
        <end position="66"/>
    </location>
</feature>
<organism evidence="2 3">
    <name type="scientific">Flagellimonas abyssi</name>
    <dbReference type="NCBI Taxonomy" id="2864871"/>
    <lineage>
        <taxon>Bacteria</taxon>
        <taxon>Pseudomonadati</taxon>
        <taxon>Bacteroidota</taxon>
        <taxon>Flavobacteriia</taxon>
        <taxon>Flavobacteriales</taxon>
        <taxon>Flavobacteriaceae</taxon>
        <taxon>Flagellimonas</taxon>
    </lineage>
</organism>
<keyword evidence="1" id="KW-0472">Membrane</keyword>
<evidence type="ECO:0000313" key="2">
    <source>
        <dbReference type="EMBL" id="MBW8200316.1"/>
    </source>
</evidence>
<sequence length="376" mass="43111">MPTNTFSDNHQQQLKKNILVNLNYRFNLETTFNDSLTAIYSQNAFFCFMAKFSLTLIFIGCLLFSVKSKAQENYLNYHSKVIECEQLIAEGKYSSAIDTFDSLFKQFDFSFLRDIKVATELSAYQNDYQSGLQFTRMGIKAGWTLKSIKKNDNLQSLKKSSEWSKLLSEYDSLHQIYLSGLNPLLKEQVHEMFKKDQKKALGALFRIGQKAKRRYSEKKFAPHSEQQLEQLEQILKEYGYPGERLTGNNLWGSVILSHHNSISVNYNSKDTIYAYLRPKLLNALKQGEISPYELAQIEDWRTAALNNHALTSYGFLGAITDDTALETTNNNRNVIGLRSISLRNDLIDVENKTGMNLHLPKGWQNGKITVATDAER</sequence>
<keyword evidence="3" id="KW-1185">Reference proteome</keyword>
<dbReference type="RefSeq" id="WP_220113822.1">
    <property type="nucleotide sequence ID" value="NZ_JAHZSV010000013.1"/>
</dbReference>
<protein>
    <submittedName>
        <fullName evidence="2">Uncharacterized protein</fullName>
    </submittedName>
</protein>
<proteinExistence type="predicted"/>
<keyword evidence="1" id="KW-1133">Transmembrane helix</keyword>
<reference evidence="2 3" key="1">
    <citation type="submission" date="2021-08" db="EMBL/GenBank/DDBJ databases">
        <title>Muricauda profundi sp. nov., a marine bacterium isolated from deep seawater of the Mariana Trench.</title>
        <authorList>
            <person name="Wei Y."/>
        </authorList>
    </citation>
    <scope>NUCLEOTIDE SEQUENCE [LARGE SCALE GENOMIC DNA]</scope>
    <source>
        <strain evidence="2 3">W52</strain>
    </source>
</reference>
<accession>A0ABS7ERT9</accession>
<name>A0ABS7ERT9_9FLAO</name>
<gene>
    <name evidence="2" type="ORF">K1F36_10785</name>
</gene>
<keyword evidence="1" id="KW-0812">Transmembrane</keyword>